<dbReference type="SUPFAM" id="SSF47384">
    <property type="entry name" value="Homodimeric domain of signal transducing histidine kinase"/>
    <property type="match status" value="1"/>
</dbReference>
<evidence type="ECO:0000259" key="7">
    <source>
        <dbReference type="SMART" id="SM00388"/>
    </source>
</evidence>
<keyword evidence="6" id="KW-0812">Transmembrane</keyword>
<gene>
    <name evidence="8" type="ORF">S01H4_53303</name>
</gene>
<evidence type="ECO:0000256" key="2">
    <source>
        <dbReference type="ARBA" id="ARBA00012438"/>
    </source>
</evidence>
<name>X1DAL4_9ZZZZ</name>
<accession>X1DAL4</accession>
<evidence type="ECO:0000256" key="3">
    <source>
        <dbReference type="ARBA" id="ARBA00022679"/>
    </source>
</evidence>
<comment type="caution">
    <text evidence="8">The sequence shown here is derived from an EMBL/GenBank/DDBJ whole genome shotgun (WGS) entry which is preliminary data.</text>
</comment>
<proteinExistence type="predicted"/>
<keyword evidence="3" id="KW-0808">Transferase</keyword>
<dbReference type="EMBL" id="BART01030553">
    <property type="protein sequence ID" value="GAH17816.1"/>
    <property type="molecule type" value="Genomic_DNA"/>
</dbReference>
<feature type="non-terminal residue" evidence="8">
    <location>
        <position position="261"/>
    </location>
</feature>
<feature type="transmembrane region" description="Helical" evidence="6">
    <location>
        <begin position="157"/>
        <end position="179"/>
    </location>
</feature>
<keyword evidence="6" id="KW-0472">Membrane</keyword>
<evidence type="ECO:0000256" key="1">
    <source>
        <dbReference type="ARBA" id="ARBA00000085"/>
    </source>
</evidence>
<feature type="domain" description="Signal transduction histidine kinase dimerisation/phosphoacceptor" evidence="7">
    <location>
        <begin position="191"/>
        <end position="259"/>
    </location>
</feature>
<comment type="catalytic activity">
    <reaction evidence="1">
        <text>ATP + protein L-histidine = ADP + protein N-phospho-L-histidine.</text>
        <dbReference type="EC" id="2.7.13.3"/>
    </reaction>
</comment>
<evidence type="ECO:0000313" key="8">
    <source>
        <dbReference type="EMBL" id="GAH17816.1"/>
    </source>
</evidence>
<dbReference type="PANTHER" id="PTHR43711:SF1">
    <property type="entry name" value="HISTIDINE KINASE 1"/>
    <property type="match status" value="1"/>
</dbReference>
<dbReference type="InterPro" id="IPR036097">
    <property type="entry name" value="HisK_dim/P_sf"/>
</dbReference>
<evidence type="ECO:0000256" key="5">
    <source>
        <dbReference type="ARBA" id="ARBA00023012"/>
    </source>
</evidence>
<protein>
    <recommendedName>
        <fullName evidence="2">histidine kinase</fullName>
        <ecNumber evidence="2">2.7.13.3</ecNumber>
    </recommendedName>
</protein>
<dbReference type="AlphaFoldDB" id="X1DAL4"/>
<dbReference type="GO" id="GO:0000155">
    <property type="term" value="F:phosphorelay sensor kinase activity"/>
    <property type="evidence" value="ECO:0007669"/>
    <property type="project" value="InterPro"/>
</dbReference>
<dbReference type="InterPro" id="IPR003661">
    <property type="entry name" value="HisK_dim/P_dom"/>
</dbReference>
<dbReference type="EC" id="2.7.13.3" evidence="2"/>
<feature type="non-terminal residue" evidence="8">
    <location>
        <position position="1"/>
    </location>
</feature>
<evidence type="ECO:0000256" key="4">
    <source>
        <dbReference type="ARBA" id="ARBA00022777"/>
    </source>
</evidence>
<organism evidence="8">
    <name type="scientific">marine sediment metagenome</name>
    <dbReference type="NCBI Taxonomy" id="412755"/>
    <lineage>
        <taxon>unclassified sequences</taxon>
        <taxon>metagenomes</taxon>
        <taxon>ecological metagenomes</taxon>
    </lineage>
</organism>
<dbReference type="PANTHER" id="PTHR43711">
    <property type="entry name" value="TWO-COMPONENT HISTIDINE KINASE"/>
    <property type="match status" value="1"/>
</dbReference>
<keyword evidence="6" id="KW-1133">Transmembrane helix</keyword>
<keyword evidence="4" id="KW-0418">Kinase</keyword>
<sequence length="261" mass="30625">YITKQKQFDSHFGSLVKEGMAKFNSLDFTYDFDSVLFLLDNKAVEFLYSQPDSLNRTPGEVFQVILNQYKEPESFIRDYIHKAGEDPKFTFHVQIDELYLIDIGYEEQVYPDTAMLPRAPRHALNAGTFAHERNFFKISYGIYIDFIERSLLILREMWLIFVMEFFTLSLVFIVFILTFRNMLKQNRLSEMKTDFINNMTHELKTPLSTISVASSALGNPAIFNETEKVTELSSIIKKQNKHLSELIDRILDINIWERDQV</sequence>
<dbReference type="Gene3D" id="1.10.287.130">
    <property type="match status" value="1"/>
</dbReference>
<dbReference type="InterPro" id="IPR050736">
    <property type="entry name" value="Sensor_HK_Regulatory"/>
</dbReference>
<keyword evidence="5" id="KW-0902">Two-component regulatory system</keyword>
<reference evidence="8" key="1">
    <citation type="journal article" date="2014" name="Front. Microbiol.">
        <title>High frequency of phylogenetically diverse reductive dehalogenase-homologous genes in deep subseafloor sedimentary metagenomes.</title>
        <authorList>
            <person name="Kawai M."/>
            <person name="Futagami T."/>
            <person name="Toyoda A."/>
            <person name="Takaki Y."/>
            <person name="Nishi S."/>
            <person name="Hori S."/>
            <person name="Arai W."/>
            <person name="Tsubouchi T."/>
            <person name="Morono Y."/>
            <person name="Uchiyama I."/>
            <person name="Ito T."/>
            <person name="Fujiyama A."/>
            <person name="Inagaki F."/>
            <person name="Takami H."/>
        </authorList>
    </citation>
    <scope>NUCLEOTIDE SEQUENCE</scope>
    <source>
        <strain evidence="8">Expedition CK06-06</strain>
    </source>
</reference>
<dbReference type="CDD" id="cd00082">
    <property type="entry name" value="HisKA"/>
    <property type="match status" value="1"/>
</dbReference>
<dbReference type="Pfam" id="PF00512">
    <property type="entry name" value="HisKA"/>
    <property type="match status" value="1"/>
</dbReference>
<evidence type="ECO:0000256" key="6">
    <source>
        <dbReference type="SAM" id="Phobius"/>
    </source>
</evidence>
<dbReference type="SMART" id="SM00388">
    <property type="entry name" value="HisKA"/>
    <property type="match status" value="1"/>
</dbReference>